<dbReference type="EMBL" id="CAJNOI010000031">
    <property type="protein sequence ID" value="CAF0883725.1"/>
    <property type="molecule type" value="Genomic_DNA"/>
</dbReference>
<dbReference type="Proteomes" id="UP000663832">
    <property type="component" value="Unassembled WGS sequence"/>
</dbReference>
<comment type="function">
    <text evidence="9">Plasma membrane transporter mediating the uptake by cells of the water soluble vitamin B2/riboflavin that plays a key role in biochemical oxidation-reduction reactions of the carbohydrate, lipid, and amino acid metabolism.</text>
</comment>
<keyword evidence="8 9" id="KW-0472">Membrane</keyword>
<evidence type="ECO:0000256" key="9">
    <source>
        <dbReference type="RuleBase" id="RU368035"/>
    </source>
</evidence>
<dbReference type="Pfam" id="PF06237">
    <property type="entry name" value="SLC52_ribofla_tr"/>
    <property type="match status" value="1"/>
</dbReference>
<feature type="transmembrane region" description="Helical" evidence="9">
    <location>
        <begin position="268"/>
        <end position="295"/>
    </location>
</feature>
<feature type="transmembrane region" description="Helical" evidence="9">
    <location>
        <begin position="114"/>
        <end position="136"/>
    </location>
</feature>
<feature type="transmembrane region" description="Helical" evidence="9">
    <location>
        <begin position="148"/>
        <end position="167"/>
    </location>
</feature>
<evidence type="ECO:0000256" key="1">
    <source>
        <dbReference type="ARBA" id="ARBA00000215"/>
    </source>
</evidence>
<dbReference type="AlphaFoldDB" id="A0A814JT77"/>
<dbReference type="EMBL" id="CAJNOM010000098">
    <property type="protein sequence ID" value="CAF1041714.1"/>
    <property type="molecule type" value="Genomic_DNA"/>
</dbReference>
<evidence type="ECO:0000256" key="6">
    <source>
        <dbReference type="ARBA" id="ARBA00022692"/>
    </source>
</evidence>
<keyword evidence="5 9" id="KW-1003">Cell membrane</keyword>
<dbReference type="InterPro" id="IPR009357">
    <property type="entry name" value="Riboflavin_transptr"/>
</dbReference>
<evidence type="ECO:0000256" key="2">
    <source>
        <dbReference type="ARBA" id="ARBA00004651"/>
    </source>
</evidence>
<evidence type="ECO:0000256" key="3">
    <source>
        <dbReference type="ARBA" id="ARBA00006366"/>
    </source>
</evidence>
<evidence type="ECO:0000256" key="8">
    <source>
        <dbReference type="ARBA" id="ARBA00023136"/>
    </source>
</evidence>
<organism evidence="11 13">
    <name type="scientific">Adineta steineri</name>
    <dbReference type="NCBI Taxonomy" id="433720"/>
    <lineage>
        <taxon>Eukaryota</taxon>
        <taxon>Metazoa</taxon>
        <taxon>Spiralia</taxon>
        <taxon>Gnathifera</taxon>
        <taxon>Rotifera</taxon>
        <taxon>Eurotatoria</taxon>
        <taxon>Bdelloidea</taxon>
        <taxon>Adinetida</taxon>
        <taxon>Adinetidae</taxon>
        <taxon>Adineta</taxon>
    </lineage>
</organism>
<evidence type="ECO:0000313" key="11">
    <source>
        <dbReference type="EMBL" id="CAF1041714.1"/>
    </source>
</evidence>
<dbReference type="GO" id="GO:0005886">
    <property type="term" value="C:plasma membrane"/>
    <property type="evidence" value="ECO:0007669"/>
    <property type="project" value="UniProtKB-SubCell"/>
</dbReference>
<comment type="caution">
    <text evidence="11">The sequence shown here is derived from an EMBL/GenBank/DDBJ whole genome shotgun (WGS) entry which is preliminary data.</text>
</comment>
<evidence type="ECO:0000256" key="7">
    <source>
        <dbReference type="ARBA" id="ARBA00022989"/>
    </source>
</evidence>
<keyword evidence="6 9" id="KW-0812">Transmembrane</keyword>
<dbReference type="GO" id="GO:0032217">
    <property type="term" value="F:riboflavin transmembrane transporter activity"/>
    <property type="evidence" value="ECO:0007669"/>
    <property type="project" value="UniProtKB-UniRule"/>
</dbReference>
<evidence type="ECO:0000256" key="5">
    <source>
        <dbReference type="ARBA" id="ARBA00022475"/>
    </source>
</evidence>
<comment type="subcellular location">
    <subcellularLocation>
        <location evidence="2 9">Cell membrane</location>
        <topology evidence="2 9">Multi-pass membrane protein</topology>
    </subcellularLocation>
</comment>
<feature type="transmembrane region" description="Helical" evidence="9">
    <location>
        <begin position="365"/>
        <end position="385"/>
    </location>
</feature>
<feature type="transmembrane region" description="Helical" evidence="9">
    <location>
        <begin position="331"/>
        <end position="350"/>
    </location>
</feature>
<dbReference type="Proteomes" id="UP000663877">
    <property type="component" value="Unassembled WGS sequence"/>
</dbReference>
<feature type="transmembrane region" description="Helical" evidence="9">
    <location>
        <begin position="12"/>
        <end position="28"/>
    </location>
</feature>
<evidence type="ECO:0000313" key="13">
    <source>
        <dbReference type="Proteomes" id="UP000663832"/>
    </source>
</evidence>
<keyword evidence="13" id="KW-1185">Reference proteome</keyword>
<accession>A0A814JT77</accession>
<gene>
    <name evidence="10" type="ORF">BJG266_LOCUS9569</name>
    <name evidence="11" type="ORF">QVE165_LOCUS17108</name>
    <name evidence="12" type="ORF">QVE165_LOCUS17594</name>
</gene>
<name>A0A814JT77_9BILA</name>
<feature type="transmembrane region" description="Helical" evidence="9">
    <location>
        <begin position="199"/>
        <end position="218"/>
    </location>
</feature>
<keyword evidence="7 9" id="KW-1133">Transmembrane helix</keyword>
<protein>
    <recommendedName>
        <fullName evidence="9">Riboflavin transporter</fullName>
    </recommendedName>
</protein>
<evidence type="ECO:0000313" key="12">
    <source>
        <dbReference type="EMBL" id="CAF1050646.1"/>
    </source>
</evidence>
<keyword evidence="4 9" id="KW-0813">Transport</keyword>
<feature type="transmembrane region" description="Helical" evidence="9">
    <location>
        <begin position="48"/>
        <end position="69"/>
    </location>
</feature>
<dbReference type="PANTHER" id="PTHR12929:SF10">
    <property type="entry name" value="RIBOFLAVIN TRANSPORTER"/>
    <property type="match status" value="1"/>
</dbReference>
<proteinExistence type="inferred from homology"/>
<evidence type="ECO:0000313" key="10">
    <source>
        <dbReference type="EMBL" id="CAF0883725.1"/>
    </source>
</evidence>
<feature type="transmembrane region" description="Helical" evidence="9">
    <location>
        <begin position="81"/>
        <end position="102"/>
    </location>
</feature>
<dbReference type="OrthoDB" id="9995836at2759"/>
<feature type="transmembrane region" description="Helical" evidence="9">
    <location>
        <begin position="397"/>
        <end position="419"/>
    </location>
</feature>
<evidence type="ECO:0000256" key="4">
    <source>
        <dbReference type="ARBA" id="ARBA00022448"/>
    </source>
</evidence>
<dbReference type="EMBL" id="CAJNOM010000102">
    <property type="protein sequence ID" value="CAF1050646.1"/>
    <property type="molecule type" value="Genomic_DNA"/>
</dbReference>
<dbReference type="PANTHER" id="PTHR12929">
    <property type="entry name" value="SOLUTE CARRIER FAMILY 52"/>
    <property type="match status" value="1"/>
</dbReference>
<sequence length="436" mass="49596">MIENKWTVKEYITYSLLTLVFLSSWTDINGIFAELPQIILTQPERWKLGAYLALITNFGNIAPLTLVIIKCLSKKRTLNSIPINYVVISIGMLSCFLLIFFWQRTAIIKNQNYSLTLLILAFFLSLLDCTSSVSFADYIQKFRREFTSALFLGESLTSVIPSLLAIGQGNGQLYCTSSLINGTNTTTAVYKTARFSVSIYFLCLFILLTISFIAFILLQWTKIARNSRQFISKTNEDNNNNETVNTLVEQQDVTTIPSESFQLTKTSYLLLSFGCTYTSSILFGMLLSISTYVLMPYGHRIFYLGTILSPWMLTLIWILGMIKPIISKRYILLFILLGTITFSFDLYVSFKSPCPPFVNTTKGNIFILFIWLSTYVLLGYPRLIIANYVRNYSSNGMFWYGVNVQLGALIGSIIAYLLIETFSLLRECIPCEILHC</sequence>
<feature type="transmembrane region" description="Helical" evidence="9">
    <location>
        <begin position="301"/>
        <end position="319"/>
    </location>
</feature>
<comment type="catalytic activity">
    <reaction evidence="1 9">
        <text>riboflavin(in) = riboflavin(out)</text>
        <dbReference type="Rhea" id="RHEA:35015"/>
        <dbReference type="ChEBI" id="CHEBI:57986"/>
    </reaction>
</comment>
<reference evidence="11" key="1">
    <citation type="submission" date="2021-02" db="EMBL/GenBank/DDBJ databases">
        <authorList>
            <person name="Nowell W R."/>
        </authorList>
    </citation>
    <scope>NUCLEOTIDE SEQUENCE</scope>
</reference>
<comment type="similarity">
    <text evidence="3 9">Belongs to the riboflavin transporter family.</text>
</comment>